<organism evidence="3 4">
    <name type="scientific">Aspergillus terreus (strain NIH 2624 / FGSC A1156)</name>
    <dbReference type="NCBI Taxonomy" id="341663"/>
    <lineage>
        <taxon>Eukaryota</taxon>
        <taxon>Fungi</taxon>
        <taxon>Dikarya</taxon>
        <taxon>Ascomycota</taxon>
        <taxon>Pezizomycotina</taxon>
        <taxon>Eurotiomycetes</taxon>
        <taxon>Eurotiomycetidae</taxon>
        <taxon>Eurotiales</taxon>
        <taxon>Aspergillaceae</taxon>
        <taxon>Aspergillus</taxon>
        <taxon>Aspergillus subgen. Circumdati</taxon>
    </lineage>
</organism>
<dbReference type="RefSeq" id="XP_001209051.1">
    <property type="nucleotide sequence ID" value="XM_001209051.1"/>
</dbReference>
<dbReference type="OMA" id="TTTHENE"/>
<protein>
    <submittedName>
        <fullName evidence="3">Uncharacterized protein</fullName>
    </submittedName>
</protein>
<evidence type="ECO:0000256" key="1">
    <source>
        <dbReference type="ARBA" id="ARBA00023002"/>
    </source>
</evidence>
<dbReference type="HOGENOM" id="CLU_402754_0_0_1"/>
<dbReference type="Proteomes" id="UP000007963">
    <property type="component" value="Unassembled WGS sequence"/>
</dbReference>
<sequence length="683" mass="77432">MISFSFLRSFGNLISWSDRKLLHLPSVTIHEIDTAQEKPARALKHLLKLNHANHAILWNDRKFHNHVPHILGSSFLQGADANDLTRAYEAESKGLEAWVDSPNEISTYDWRDYLSAKEYQRAYVDFFEDELVRHGYDWKEVVQNYLYSGRQPLVNSLVAGLGHPLIHLGYAFELSSRETAIEALALTATCYSDIHKYFDDPSYSQAHSSYSSTSLFEILSKVRADKRFHGLFGTPGDHNLDVLFTKHEADLLHHWNAWKIENPEEQFRETQEVAAALLTATRAEPAQKYDFFLVHVLTTSHAVRVLLPLIPGRFQLSLIRQWWLLTLAVYIAQLRPEVNVDAVRDVQLGGRDWEWTARKATKGEYSTDAHYVKAIRALREAANTWGDSESFYLKAAVKFAEEFDGWVLGKIISCLRQNSPDEKFIPGEHPSLYLHAELLPNIRHITLYISLPATIPKTLLPKITLSDSRRAVSVSLPEPHNHVSDTIKLPARVNEAARRTLATSSTPNQTPQSQTESHTREYSFRMLIDDRTGPLLLREEPLDAFVPWTATDMRPATRLRCRVCENMLLERPMARWPDADTIENGNEPTGWMWKDLPSGNWAEMMDFWHCHKPDPEPDTAAAAAAGNLSQEQSAVVKGYGAANRVVATPGTVLVDVATFLVSGTDCRGVNVNAQVRMFSFLSR</sequence>
<dbReference type="eggNOG" id="ENOG502QSSH">
    <property type="taxonomic scope" value="Eukaryota"/>
</dbReference>
<dbReference type="GO" id="GO:0016491">
    <property type="term" value="F:oxidoreductase activity"/>
    <property type="evidence" value="ECO:0007669"/>
    <property type="project" value="UniProtKB-KW"/>
</dbReference>
<dbReference type="InterPro" id="IPR019193">
    <property type="entry name" value="UBQ-conj_enz_E2-bd_prot"/>
</dbReference>
<dbReference type="EMBL" id="CH476595">
    <property type="protein sequence ID" value="EAU38443.1"/>
    <property type="molecule type" value="Genomic_DNA"/>
</dbReference>
<dbReference type="PANTHER" id="PTHR35870:SF6">
    <property type="entry name" value="MGS207 PROTEIN"/>
    <property type="match status" value="1"/>
</dbReference>
<dbReference type="OrthoDB" id="10265971at2759"/>
<name>Q0CX98_ASPTN</name>
<dbReference type="VEuPathDB" id="FungiDB:ATEG_01686"/>
<feature type="region of interest" description="Disordered" evidence="2">
    <location>
        <begin position="497"/>
        <end position="521"/>
    </location>
</feature>
<dbReference type="GeneID" id="4316398"/>
<evidence type="ECO:0000256" key="2">
    <source>
        <dbReference type="SAM" id="MobiDB-lite"/>
    </source>
</evidence>
<dbReference type="Pfam" id="PF14027">
    <property type="entry name" value="Questin_oxidase"/>
    <property type="match status" value="1"/>
</dbReference>
<evidence type="ECO:0000313" key="4">
    <source>
        <dbReference type="Proteomes" id="UP000007963"/>
    </source>
</evidence>
<evidence type="ECO:0000313" key="3">
    <source>
        <dbReference type="EMBL" id="EAU38443.1"/>
    </source>
</evidence>
<dbReference type="AlphaFoldDB" id="Q0CX98"/>
<reference evidence="4" key="1">
    <citation type="submission" date="2005-09" db="EMBL/GenBank/DDBJ databases">
        <title>Annotation of the Aspergillus terreus NIH2624 genome.</title>
        <authorList>
            <person name="Birren B.W."/>
            <person name="Lander E.S."/>
            <person name="Galagan J.E."/>
            <person name="Nusbaum C."/>
            <person name="Devon K."/>
            <person name="Henn M."/>
            <person name="Ma L.-J."/>
            <person name="Jaffe D.B."/>
            <person name="Butler J."/>
            <person name="Alvarez P."/>
            <person name="Gnerre S."/>
            <person name="Grabherr M."/>
            <person name="Kleber M."/>
            <person name="Mauceli E.W."/>
            <person name="Brockman W."/>
            <person name="Rounsley S."/>
            <person name="Young S.K."/>
            <person name="LaButti K."/>
            <person name="Pushparaj V."/>
            <person name="DeCaprio D."/>
            <person name="Crawford M."/>
            <person name="Koehrsen M."/>
            <person name="Engels R."/>
            <person name="Montgomery P."/>
            <person name="Pearson M."/>
            <person name="Howarth C."/>
            <person name="Larson L."/>
            <person name="Luoma S."/>
            <person name="White J."/>
            <person name="Alvarado L."/>
            <person name="Kodira C.D."/>
            <person name="Zeng Q."/>
            <person name="Oleary S."/>
            <person name="Yandava C."/>
            <person name="Denning D.W."/>
            <person name="Nierman W.C."/>
            <person name="Milne T."/>
            <person name="Madden K."/>
        </authorList>
    </citation>
    <scope>NUCLEOTIDE SEQUENCE [LARGE SCALE GENOMIC DNA]</scope>
    <source>
        <strain evidence="4">NIH 2624 / FGSC A1156</strain>
    </source>
</reference>
<dbReference type="PANTHER" id="PTHR35870">
    <property type="entry name" value="PROTEIN, PUTATIVE (AFU_ORTHOLOGUE AFUA_5G03330)-RELATED"/>
    <property type="match status" value="1"/>
</dbReference>
<keyword evidence="1" id="KW-0560">Oxidoreductase</keyword>
<proteinExistence type="predicted"/>
<gene>
    <name evidence="3" type="ORF">ATEG_01686</name>
</gene>
<accession>Q0CX98</accession>
<dbReference type="Pfam" id="PF09814">
    <property type="entry name" value="HECT_2"/>
    <property type="match status" value="1"/>
</dbReference>
<dbReference type="InterPro" id="IPR025337">
    <property type="entry name" value="Questin_oxidase-like"/>
</dbReference>
<dbReference type="STRING" id="341663.Q0CX98"/>
<feature type="compositionally biased region" description="Polar residues" evidence="2">
    <location>
        <begin position="501"/>
        <end position="516"/>
    </location>
</feature>